<dbReference type="HOGENOM" id="CLU_1131874_0_0_0"/>
<name>F0SPF9_RUBBR</name>
<dbReference type="Proteomes" id="UP000006860">
    <property type="component" value="Chromosome"/>
</dbReference>
<gene>
    <name evidence="1" type="ordered locus">Plabr_0234</name>
</gene>
<dbReference type="STRING" id="756272.Plabr_0234"/>
<protein>
    <submittedName>
        <fullName evidence="1">Uncharacterized protein</fullName>
    </submittedName>
</protein>
<dbReference type="EMBL" id="CP002546">
    <property type="protein sequence ID" value="ADY57863.1"/>
    <property type="molecule type" value="Genomic_DNA"/>
</dbReference>
<evidence type="ECO:0000313" key="2">
    <source>
        <dbReference type="Proteomes" id="UP000006860"/>
    </source>
</evidence>
<keyword evidence="2" id="KW-1185">Reference proteome</keyword>
<dbReference type="AlphaFoldDB" id="F0SPF9"/>
<organism evidence="1 2">
    <name type="scientific">Rubinisphaera brasiliensis (strain ATCC 49424 / DSM 5305 / JCM 21570 / IAM 15109 / NBRC 103401 / IFAM 1448)</name>
    <name type="common">Planctomyces brasiliensis</name>
    <dbReference type="NCBI Taxonomy" id="756272"/>
    <lineage>
        <taxon>Bacteria</taxon>
        <taxon>Pseudomonadati</taxon>
        <taxon>Planctomycetota</taxon>
        <taxon>Planctomycetia</taxon>
        <taxon>Planctomycetales</taxon>
        <taxon>Planctomycetaceae</taxon>
        <taxon>Rubinisphaera</taxon>
    </lineage>
</organism>
<dbReference type="eggNOG" id="ENOG502ZGVC">
    <property type="taxonomic scope" value="Bacteria"/>
</dbReference>
<accession>F0SPF9</accession>
<sequence>MNFTQTANPVRVGGSLLQLMVVTHSVTGKLRADTQAALDTKIATFNSVFNSSNISAVGLYFDNGTPTQHVIQTSATLDGIKLVNGPNYPSGSGAEYSVFRTVQFTLQAEVKSANRDLVQFQETISVSGGTRPSTWLLPADGSLPIRQRLVRIPYTITQAGSAETYRSTFAWPDPLGEEPDTISQTAAGAEYNRGGQATYRWSWDYQWTTLTTPAATLRPNDRRGYQ</sequence>
<proteinExistence type="predicted"/>
<dbReference type="KEGG" id="pbs:Plabr_0234"/>
<reference evidence="2" key="1">
    <citation type="submission" date="2011-02" db="EMBL/GenBank/DDBJ databases">
        <title>The complete genome of Planctomyces brasiliensis DSM 5305.</title>
        <authorList>
            <person name="Lucas S."/>
            <person name="Copeland A."/>
            <person name="Lapidus A."/>
            <person name="Bruce D."/>
            <person name="Goodwin L."/>
            <person name="Pitluck S."/>
            <person name="Kyrpides N."/>
            <person name="Mavromatis K."/>
            <person name="Pagani I."/>
            <person name="Ivanova N."/>
            <person name="Ovchinnikova G."/>
            <person name="Lu M."/>
            <person name="Detter J.C."/>
            <person name="Han C."/>
            <person name="Land M."/>
            <person name="Hauser L."/>
            <person name="Markowitz V."/>
            <person name="Cheng J.-F."/>
            <person name="Hugenholtz P."/>
            <person name="Woyke T."/>
            <person name="Wu D."/>
            <person name="Tindall B."/>
            <person name="Pomrenke H.G."/>
            <person name="Brambilla E."/>
            <person name="Klenk H.-P."/>
            <person name="Eisen J.A."/>
        </authorList>
    </citation>
    <scope>NUCLEOTIDE SEQUENCE [LARGE SCALE GENOMIC DNA]</scope>
    <source>
        <strain evidence="2">ATCC 49424 / DSM 5305 / JCM 21570 / NBRC 103401 / IFAM 1448</strain>
    </source>
</reference>
<evidence type="ECO:0000313" key="1">
    <source>
        <dbReference type="EMBL" id="ADY57863.1"/>
    </source>
</evidence>